<evidence type="ECO:0000313" key="2">
    <source>
        <dbReference type="Proteomes" id="UP000887563"/>
    </source>
</evidence>
<dbReference type="WBParaSite" id="Minc3s01662g25436">
    <property type="protein sequence ID" value="Minc3s01662g25436"/>
    <property type="gene ID" value="Minc3s01662g25436"/>
</dbReference>
<organism evidence="2 3">
    <name type="scientific">Meloidogyne incognita</name>
    <name type="common">Southern root-knot nematode worm</name>
    <name type="synonym">Oxyuris incognita</name>
    <dbReference type="NCBI Taxonomy" id="6306"/>
    <lineage>
        <taxon>Eukaryota</taxon>
        <taxon>Metazoa</taxon>
        <taxon>Ecdysozoa</taxon>
        <taxon>Nematoda</taxon>
        <taxon>Chromadorea</taxon>
        <taxon>Rhabditida</taxon>
        <taxon>Tylenchina</taxon>
        <taxon>Tylenchomorpha</taxon>
        <taxon>Tylenchoidea</taxon>
        <taxon>Meloidogynidae</taxon>
        <taxon>Meloidogyninae</taxon>
        <taxon>Meloidogyne</taxon>
        <taxon>Meloidogyne incognita group</taxon>
    </lineage>
</organism>
<dbReference type="AlphaFoldDB" id="A0A914MKR2"/>
<accession>A0A914MKR2</accession>
<keyword evidence="1" id="KW-0812">Transmembrane</keyword>
<keyword evidence="2" id="KW-1185">Reference proteome</keyword>
<reference evidence="3" key="1">
    <citation type="submission" date="2022-11" db="UniProtKB">
        <authorList>
            <consortium name="WormBaseParasite"/>
        </authorList>
    </citation>
    <scope>IDENTIFICATION</scope>
</reference>
<name>A0A914MKR2_MELIC</name>
<protein>
    <submittedName>
        <fullName evidence="3">Candidate secreted effector</fullName>
    </submittedName>
</protein>
<evidence type="ECO:0000313" key="3">
    <source>
        <dbReference type="WBParaSite" id="Minc3s01662g25436"/>
    </source>
</evidence>
<evidence type="ECO:0000256" key="1">
    <source>
        <dbReference type="SAM" id="Phobius"/>
    </source>
</evidence>
<proteinExistence type="predicted"/>
<keyword evidence="1" id="KW-1133">Transmembrane helix</keyword>
<dbReference type="Proteomes" id="UP000887563">
    <property type="component" value="Unplaced"/>
</dbReference>
<keyword evidence="1" id="KW-0472">Membrane</keyword>
<feature type="transmembrane region" description="Helical" evidence="1">
    <location>
        <begin position="76"/>
        <end position="93"/>
    </location>
</feature>
<sequence length="106" mass="12861">MKSTFYQINIRDFVDKKSQYRNNTKHIIRKSIRNNSIRNCNPYLETRSFSRFDLCIHNSVDIIEVLMILSFDDCRSIIKIGFFFLFFIFFFNSRRRGHFNINIGVF</sequence>